<accession>A0A0H4I237</accession>
<dbReference type="PATRIC" id="fig|330734.3.peg.2498"/>
<evidence type="ECO:0000313" key="3">
    <source>
        <dbReference type="Proteomes" id="UP000036406"/>
    </source>
</evidence>
<name>A0A0H4I237_9GAMM</name>
<dbReference type="EMBL" id="CP011494">
    <property type="protein sequence ID" value="AKO53019.1"/>
    <property type="molecule type" value="Genomic_DNA"/>
</dbReference>
<evidence type="ECO:0008006" key="4">
    <source>
        <dbReference type="Google" id="ProtNLM"/>
    </source>
</evidence>
<evidence type="ECO:0000313" key="2">
    <source>
        <dbReference type="EMBL" id="AKO53019.1"/>
    </source>
</evidence>
<evidence type="ECO:0000256" key="1">
    <source>
        <dbReference type="SAM" id="MobiDB-lite"/>
    </source>
</evidence>
<dbReference type="RefSeq" id="WP_048386377.1">
    <property type="nucleotide sequence ID" value="NZ_CP011494.1"/>
</dbReference>
<proteinExistence type="predicted"/>
<feature type="compositionally biased region" description="Low complexity" evidence="1">
    <location>
        <begin position="85"/>
        <end position="99"/>
    </location>
</feature>
<feature type="region of interest" description="Disordered" evidence="1">
    <location>
        <begin position="81"/>
        <end position="114"/>
    </location>
</feature>
<reference evidence="2 3" key="1">
    <citation type="submission" date="2015-05" db="EMBL/GenBank/DDBJ databases">
        <title>Complete genome of Marinobacter psychrophilus strain 20041T isolated from sea-ice of the Canadian Basin.</title>
        <authorList>
            <person name="Song L."/>
            <person name="Ren L."/>
            <person name="Yu Y."/>
            <person name="Wang X."/>
        </authorList>
    </citation>
    <scope>NUCLEOTIDE SEQUENCE [LARGE SCALE GENOMIC DNA]</scope>
    <source>
        <strain evidence="2 3">20041</strain>
    </source>
</reference>
<dbReference type="Proteomes" id="UP000036406">
    <property type="component" value="Chromosome"/>
</dbReference>
<dbReference type="STRING" id="330734.ABA45_11910"/>
<sequence length="114" mass="12932">MTYEELIERLDPNVYRSLRQSIELGKWPDGRKVSREQRSISLEAVIHYENTHNMPEEDRTGYIDRGAKAGTDCDPTVRMQKKVAKNAAKNDAANGSLNDNSDDDGSEQYTEVKV</sequence>
<protein>
    <recommendedName>
        <fullName evidence="4">PA-phosphatase</fullName>
    </recommendedName>
</protein>
<dbReference type="KEGG" id="mpq:ABA45_11910"/>
<dbReference type="Pfam" id="PF07023">
    <property type="entry name" value="DUF1315"/>
    <property type="match status" value="1"/>
</dbReference>
<keyword evidence="3" id="KW-1185">Reference proteome</keyword>
<dbReference type="AlphaFoldDB" id="A0A0H4I237"/>
<organism evidence="2 3">
    <name type="scientific">Marinobacter psychrophilus</name>
    <dbReference type="NCBI Taxonomy" id="330734"/>
    <lineage>
        <taxon>Bacteria</taxon>
        <taxon>Pseudomonadati</taxon>
        <taxon>Pseudomonadota</taxon>
        <taxon>Gammaproteobacteria</taxon>
        <taxon>Pseudomonadales</taxon>
        <taxon>Marinobacteraceae</taxon>
        <taxon>Marinobacter</taxon>
    </lineage>
</organism>
<gene>
    <name evidence="2" type="ORF">ABA45_11910</name>
</gene>
<dbReference type="InterPro" id="IPR009749">
    <property type="entry name" value="DUF1315"/>
</dbReference>